<sequence>MEALRASRKSASAWRGEPPSSSMVAASASAMARSDTARPRSSARLSSRMVDLRGDAGYWAPVTGVPLRLTHAVPEVSCGGDLPHQDGEAGQHGAVEAAARRRLQLQPAVQVHTQQVELRGLQDTSKGLAGDRTRDPLTRRLQHMTCEVTGSRRLKPPRSLRDA</sequence>
<evidence type="ECO:0000256" key="1">
    <source>
        <dbReference type="SAM" id="MobiDB-lite"/>
    </source>
</evidence>
<dbReference type="EMBL" id="SRLO01002932">
    <property type="protein sequence ID" value="TNN32093.1"/>
    <property type="molecule type" value="Genomic_DNA"/>
</dbReference>
<reference evidence="2 3" key="1">
    <citation type="submission" date="2019-03" db="EMBL/GenBank/DDBJ databases">
        <title>First draft genome of Liparis tanakae, snailfish: a comprehensive survey of snailfish specific genes.</title>
        <authorList>
            <person name="Kim W."/>
            <person name="Song I."/>
            <person name="Jeong J.-H."/>
            <person name="Kim D."/>
            <person name="Kim S."/>
            <person name="Ryu S."/>
            <person name="Song J.Y."/>
            <person name="Lee S.K."/>
        </authorList>
    </citation>
    <scope>NUCLEOTIDE SEQUENCE [LARGE SCALE GENOMIC DNA]</scope>
    <source>
        <tissue evidence="2">Muscle</tissue>
    </source>
</reference>
<dbReference type="Proteomes" id="UP000314294">
    <property type="component" value="Unassembled WGS sequence"/>
</dbReference>
<comment type="caution">
    <text evidence="2">The sequence shown here is derived from an EMBL/GenBank/DDBJ whole genome shotgun (WGS) entry which is preliminary data.</text>
</comment>
<feature type="region of interest" description="Disordered" evidence="1">
    <location>
        <begin position="78"/>
        <end position="97"/>
    </location>
</feature>
<name>A0A4Z2ETH0_9TELE</name>
<gene>
    <name evidence="2" type="ORF">EYF80_057751</name>
</gene>
<accession>A0A4Z2ETH0</accession>
<protein>
    <submittedName>
        <fullName evidence="2">Uncharacterized protein</fullName>
    </submittedName>
</protein>
<evidence type="ECO:0000313" key="2">
    <source>
        <dbReference type="EMBL" id="TNN32093.1"/>
    </source>
</evidence>
<feature type="region of interest" description="Disordered" evidence="1">
    <location>
        <begin position="1"/>
        <end position="44"/>
    </location>
</feature>
<evidence type="ECO:0000313" key="3">
    <source>
        <dbReference type="Proteomes" id="UP000314294"/>
    </source>
</evidence>
<keyword evidence="3" id="KW-1185">Reference proteome</keyword>
<dbReference type="AlphaFoldDB" id="A0A4Z2ETH0"/>
<feature type="compositionally biased region" description="Low complexity" evidence="1">
    <location>
        <begin position="20"/>
        <end position="32"/>
    </location>
</feature>
<proteinExistence type="predicted"/>
<organism evidence="2 3">
    <name type="scientific">Liparis tanakae</name>
    <name type="common">Tanaka's snailfish</name>
    <dbReference type="NCBI Taxonomy" id="230148"/>
    <lineage>
        <taxon>Eukaryota</taxon>
        <taxon>Metazoa</taxon>
        <taxon>Chordata</taxon>
        <taxon>Craniata</taxon>
        <taxon>Vertebrata</taxon>
        <taxon>Euteleostomi</taxon>
        <taxon>Actinopterygii</taxon>
        <taxon>Neopterygii</taxon>
        <taxon>Teleostei</taxon>
        <taxon>Neoteleostei</taxon>
        <taxon>Acanthomorphata</taxon>
        <taxon>Eupercaria</taxon>
        <taxon>Perciformes</taxon>
        <taxon>Cottioidei</taxon>
        <taxon>Cottales</taxon>
        <taxon>Liparidae</taxon>
        <taxon>Liparis</taxon>
    </lineage>
</organism>